<keyword evidence="3" id="KW-1185">Reference proteome</keyword>
<feature type="signal peptide" evidence="1">
    <location>
        <begin position="1"/>
        <end position="22"/>
    </location>
</feature>
<organism evidence="2 3">
    <name type="scientific">Chelatococcus reniformis</name>
    <dbReference type="NCBI Taxonomy" id="1494448"/>
    <lineage>
        <taxon>Bacteria</taxon>
        <taxon>Pseudomonadati</taxon>
        <taxon>Pseudomonadota</taxon>
        <taxon>Alphaproteobacteria</taxon>
        <taxon>Hyphomicrobiales</taxon>
        <taxon>Chelatococcaceae</taxon>
        <taxon>Chelatococcus</taxon>
    </lineage>
</organism>
<accession>A0A916UNI0</accession>
<gene>
    <name evidence="2" type="ORF">GCM10010994_41100</name>
</gene>
<comment type="caution">
    <text evidence="2">The sequence shown here is derived from an EMBL/GenBank/DDBJ whole genome shotgun (WGS) entry which is preliminary data.</text>
</comment>
<feature type="chain" id="PRO_5038057899" description="DUF2147 domain-containing protein" evidence="1">
    <location>
        <begin position="23"/>
        <end position="112"/>
    </location>
</feature>
<name>A0A916UNI0_9HYPH</name>
<evidence type="ECO:0008006" key="4">
    <source>
        <dbReference type="Google" id="ProtNLM"/>
    </source>
</evidence>
<proteinExistence type="predicted"/>
<dbReference type="RefSeq" id="WP_188611038.1">
    <property type="nucleotide sequence ID" value="NZ_BMGG01000007.1"/>
</dbReference>
<protein>
    <recommendedName>
        <fullName evidence="4">DUF2147 domain-containing protein</fullName>
    </recommendedName>
</protein>
<dbReference type="Proteomes" id="UP000637002">
    <property type="component" value="Unassembled WGS sequence"/>
</dbReference>
<evidence type="ECO:0000256" key="1">
    <source>
        <dbReference type="SAM" id="SignalP"/>
    </source>
</evidence>
<sequence length="112" mass="12092">MVRPLGASAVAIAIGLCVPAVAAESLVGTWATPGRCGRPLSTVDIRPMGFSGEDFFCDFKSVDRQGNTVRWRGQCTFGADREAATVTARLAKGMLSYRINRDGWNGPLQRCR</sequence>
<evidence type="ECO:0000313" key="2">
    <source>
        <dbReference type="EMBL" id="GGC78727.1"/>
    </source>
</evidence>
<reference evidence="2" key="2">
    <citation type="submission" date="2020-09" db="EMBL/GenBank/DDBJ databases">
        <authorList>
            <person name="Sun Q."/>
            <person name="Zhou Y."/>
        </authorList>
    </citation>
    <scope>NUCLEOTIDE SEQUENCE</scope>
    <source>
        <strain evidence="2">CGMCC 1.12919</strain>
    </source>
</reference>
<evidence type="ECO:0000313" key="3">
    <source>
        <dbReference type="Proteomes" id="UP000637002"/>
    </source>
</evidence>
<keyword evidence="1" id="KW-0732">Signal</keyword>
<dbReference type="EMBL" id="BMGG01000007">
    <property type="protein sequence ID" value="GGC78727.1"/>
    <property type="molecule type" value="Genomic_DNA"/>
</dbReference>
<reference evidence="2" key="1">
    <citation type="journal article" date="2014" name="Int. J. Syst. Evol. Microbiol.">
        <title>Complete genome sequence of Corynebacterium casei LMG S-19264T (=DSM 44701T), isolated from a smear-ripened cheese.</title>
        <authorList>
            <consortium name="US DOE Joint Genome Institute (JGI-PGF)"/>
            <person name="Walter F."/>
            <person name="Albersmeier A."/>
            <person name="Kalinowski J."/>
            <person name="Ruckert C."/>
        </authorList>
    </citation>
    <scope>NUCLEOTIDE SEQUENCE</scope>
    <source>
        <strain evidence="2">CGMCC 1.12919</strain>
    </source>
</reference>
<dbReference type="AlphaFoldDB" id="A0A916UNI0"/>